<dbReference type="PANTHER" id="PTHR33985:SF19">
    <property type="entry name" value="FASCICLIN-LIKE ARABINOGALACTAN PROTEIN 21"/>
    <property type="match status" value="1"/>
</dbReference>
<dbReference type="AlphaFoldDB" id="A0A1S4AEB2"/>
<feature type="signal peptide" evidence="2">
    <location>
        <begin position="1"/>
        <end position="26"/>
    </location>
</feature>
<dbReference type="RefSeq" id="XP_016474971.1">
    <property type="nucleotide sequence ID" value="XM_016619485.1"/>
</dbReference>
<evidence type="ECO:0000313" key="5">
    <source>
        <dbReference type="RefSeq" id="XP_016474971.1"/>
    </source>
</evidence>
<dbReference type="SMART" id="SM00554">
    <property type="entry name" value="FAS1"/>
    <property type="match status" value="2"/>
</dbReference>
<dbReference type="OMA" id="TSHPLWF"/>
<evidence type="ECO:0000313" key="4">
    <source>
        <dbReference type="Proteomes" id="UP000790787"/>
    </source>
</evidence>
<dbReference type="SUPFAM" id="SSF82153">
    <property type="entry name" value="FAS1 domain"/>
    <property type="match status" value="2"/>
</dbReference>
<dbReference type="Gene3D" id="2.30.180.10">
    <property type="entry name" value="FAS1 domain"/>
    <property type="match status" value="2"/>
</dbReference>
<gene>
    <name evidence="5" type="primary">LOC107796688</name>
</gene>
<dbReference type="PANTHER" id="PTHR33985">
    <property type="entry name" value="OS02G0491300 PROTEIN-RELATED"/>
    <property type="match status" value="1"/>
</dbReference>
<dbReference type="KEGG" id="nta:107796688"/>
<dbReference type="InterPro" id="IPR000782">
    <property type="entry name" value="FAS1_domain"/>
</dbReference>
<accession>A0A1S4AEB2</accession>
<proteinExistence type="inferred from homology"/>
<dbReference type="Pfam" id="PF02469">
    <property type="entry name" value="Fasciclin"/>
    <property type="match status" value="1"/>
</dbReference>
<keyword evidence="4" id="KW-1185">Reference proteome</keyword>
<evidence type="ECO:0000256" key="2">
    <source>
        <dbReference type="SAM" id="SignalP"/>
    </source>
</evidence>
<dbReference type="Proteomes" id="UP000790787">
    <property type="component" value="Chromosome 10"/>
</dbReference>
<dbReference type="GeneID" id="107796688"/>
<keyword evidence="2" id="KW-0732">Signal</keyword>
<dbReference type="InterPro" id="IPR052806">
    <property type="entry name" value="Fasciclin-like_AGP"/>
</dbReference>
<protein>
    <submittedName>
        <fullName evidence="5">Fasciclin-like arabinogalactan protein 21</fullName>
    </submittedName>
</protein>
<dbReference type="PaxDb" id="4097-A0A1S4AEB2"/>
<reference evidence="4" key="1">
    <citation type="journal article" date="2014" name="Nat. Commun.">
        <title>The tobacco genome sequence and its comparison with those of tomato and potato.</title>
        <authorList>
            <person name="Sierro N."/>
            <person name="Battey J.N."/>
            <person name="Ouadi S."/>
            <person name="Bakaher N."/>
            <person name="Bovet L."/>
            <person name="Willig A."/>
            <person name="Goepfert S."/>
            <person name="Peitsch M.C."/>
            <person name="Ivanov N.V."/>
        </authorList>
    </citation>
    <scope>NUCLEOTIDE SEQUENCE [LARGE SCALE GENOMIC DNA]</scope>
</reference>
<evidence type="ECO:0000256" key="1">
    <source>
        <dbReference type="ARBA" id="ARBA00007843"/>
    </source>
</evidence>
<name>A0A1S4AEB2_TOBAC</name>
<dbReference type="RefSeq" id="XP_016474971.1">
    <property type="nucleotide sequence ID" value="XM_016619485.2"/>
</dbReference>
<feature type="chain" id="PRO_5010248410" evidence="2">
    <location>
        <begin position="27"/>
        <end position="351"/>
    </location>
</feature>
<dbReference type="PROSITE" id="PS50213">
    <property type="entry name" value="FAS1"/>
    <property type="match status" value="1"/>
</dbReference>
<dbReference type="OrthoDB" id="1525874at2759"/>
<dbReference type="InterPro" id="IPR036378">
    <property type="entry name" value="FAS1_dom_sf"/>
</dbReference>
<reference evidence="5" key="2">
    <citation type="submission" date="2025-08" db="UniProtKB">
        <authorList>
            <consortium name="RefSeq"/>
        </authorList>
    </citation>
    <scope>IDENTIFICATION</scope>
    <source>
        <tissue evidence="5">Leaf</tissue>
    </source>
</reference>
<sequence>MGSSGCQGLFFVVLSIILAFTAITTSMHSRTSTKNSNPSHQFTKHALTMNASKALRNQGFNILATLLQISPEIFLSTPQSTIFAVQDSAISKLSVPSWAMKQLLQYHTSPFKLPFQQLLKKSQGSCLTTLLSQKSIAITKTDIKHKSVEINNVLLSHPDLFLEESLSIHGVIGAFSELDFHAMDEHSDIIQSPICENQISNASKTDLKNLVDWPRVIKLLSSKGYVSFAIELHSVLDGVFQDSANLSSVTIFAPPKLGFLSSPSPLLERIVRLHILPQRYTYMELAFLPDNSSLKTLVPGLNVTISKSNFSRILTIDGVEITAPDIFVSKTFIIHGISRVFELEELSISFR</sequence>
<comment type="similarity">
    <text evidence="1">Belongs to the fasciclin-like AGP family.</text>
</comment>
<dbReference type="STRING" id="4097.A0A1S4AEB2"/>
<evidence type="ECO:0000259" key="3">
    <source>
        <dbReference type="PROSITE" id="PS50213"/>
    </source>
</evidence>
<organism evidence="4 5">
    <name type="scientific">Nicotiana tabacum</name>
    <name type="common">Common tobacco</name>
    <dbReference type="NCBI Taxonomy" id="4097"/>
    <lineage>
        <taxon>Eukaryota</taxon>
        <taxon>Viridiplantae</taxon>
        <taxon>Streptophyta</taxon>
        <taxon>Embryophyta</taxon>
        <taxon>Tracheophyta</taxon>
        <taxon>Spermatophyta</taxon>
        <taxon>Magnoliopsida</taxon>
        <taxon>eudicotyledons</taxon>
        <taxon>Gunneridae</taxon>
        <taxon>Pentapetalae</taxon>
        <taxon>asterids</taxon>
        <taxon>lamiids</taxon>
        <taxon>Solanales</taxon>
        <taxon>Solanaceae</taxon>
        <taxon>Nicotianoideae</taxon>
        <taxon>Nicotianeae</taxon>
        <taxon>Nicotiana</taxon>
    </lineage>
</organism>
<feature type="domain" description="FAS1" evidence="3">
    <location>
        <begin position="213"/>
        <end position="341"/>
    </location>
</feature>